<evidence type="ECO:0008006" key="5">
    <source>
        <dbReference type="Google" id="ProtNLM"/>
    </source>
</evidence>
<proteinExistence type="predicted"/>
<organism evidence="3 4">
    <name type="scientific">Agromyces mariniharenae</name>
    <dbReference type="NCBI Taxonomy" id="2604423"/>
    <lineage>
        <taxon>Bacteria</taxon>
        <taxon>Bacillati</taxon>
        <taxon>Actinomycetota</taxon>
        <taxon>Actinomycetes</taxon>
        <taxon>Micrococcales</taxon>
        <taxon>Microbacteriaceae</taxon>
        <taxon>Agromyces</taxon>
    </lineage>
</organism>
<keyword evidence="2" id="KW-0472">Membrane</keyword>
<keyword evidence="4" id="KW-1185">Reference proteome</keyword>
<feature type="transmembrane region" description="Helical" evidence="2">
    <location>
        <begin position="25"/>
        <end position="49"/>
    </location>
</feature>
<evidence type="ECO:0000313" key="3">
    <source>
        <dbReference type="EMBL" id="TYL54018.1"/>
    </source>
</evidence>
<dbReference type="Proteomes" id="UP000325243">
    <property type="component" value="Unassembled WGS sequence"/>
</dbReference>
<name>A0A5S4V7D2_9MICO</name>
<comment type="caution">
    <text evidence="3">The sequence shown here is derived from an EMBL/GenBank/DDBJ whole genome shotgun (WGS) entry which is preliminary data.</text>
</comment>
<feature type="region of interest" description="Disordered" evidence="1">
    <location>
        <begin position="53"/>
        <end position="82"/>
    </location>
</feature>
<evidence type="ECO:0000256" key="1">
    <source>
        <dbReference type="SAM" id="MobiDB-lite"/>
    </source>
</evidence>
<protein>
    <recommendedName>
        <fullName evidence="5">DUF3558 domain-containing protein</fullName>
    </recommendedName>
</protein>
<feature type="compositionally biased region" description="Pro residues" evidence="1">
    <location>
        <begin position="69"/>
        <end position="81"/>
    </location>
</feature>
<evidence type="ECO:0000256" key="2">
    <source>
        <dbReference type="SAM" id="Phobius"/>
    </source>
</evidence>
<dbReference type="EMBL" id="VSSB01000001">
    <property type="protein sequence ID" value="TYL54018.1"/>
    <property type="molecule type" value="Genomic_DNA"/>
</dbReference>
<evidence type="ECO:0000313" key="4">
    <source>
        <dbReference type="Proteomes" id="UP000325243"/>
    </source>
</evidence>
<keyword evidence="2" id="KW-0812">Transmembrane</keyword>
<reference evidence="3 4" key="1">
    <citation type="submission" date="2019-08" db="EMBL/GenBank/DDBJ databases">
        <authorList>
            <person name="Hu J."/>
        </authorList>
    </citation>
    <scope>NUCLEOTIDE SEQUENCE [LARGE SCALE GENOMIC DNA]</scope>
    <source>
        <strain evidence="3 4">NEAU-184</strain>
    </source>
</reference>
<dbReference type="AlphaFoldDB" id="A0A5S4V7D2"/>
<gene>
    <name evidence="3" type="ORF">FYC51_10500</name>
</gene>
<accession>A0A5S4V7D2</accession>
<feature type="compositionally biased region" description="Low complexity" evidence="1">
    <location>
        <begin position="53"/>
        <end position="68"/>
    </location>
</feature>
<dbReference type="RefSeq" id="WP_148733482.1">
    <property type="nucleotide sequence ID" value="NZ_VSSB01000001.1"/>
</dbReference>
<sequence length="397" mass="41206">MKRNVLEQVAREADATKRSRSTHRIIGLGVGVTLLLGVGAGAAFALGIVPTSSDDVTPSSAAAASASPTPTPEPTPTPPPVDYEVTAGQPASRLGLDCETLVDPAVIESLFTSAVAATDPLVTASEIGASIPRRTSILSVGGTVCEWSNGEANNDQYGTSDTYVGVAVSVMPRPAEGWSDRAVSLLDVGDYSTCDDFGCRSSAEVGDAWVTVEAFGGESKALIPGHWQPLVDAVAEAVSSAGPATEYIAPDRAGAPFPETCESMMPLDVVASIAGTSVEPTGGGGWSEWAEARLQARNFSCGWTEEGGVGRGGALNISWVRDGRWAFDRMLLAGTTSPVELTGLRSSDAAVIRCFDTTSETYCGVDLRVGQDWLNVTASGRDQTIRYAEALLAQLAS</sequence>
<keyword evidence="2" id="KW-1133">Transmembrane helix</keyword>